<dbReference type="Gene3D" id="1.10.10.10">
    <property type="entry name" value="Winged helix-like DNA-binding domain superfamily/Winged helix DNA-binding domain"/>
    <property type="match status" value="1"/>
</dbReference>
<dbReference type="Pfam" id="PF21221">
    <property type="entry name" value="B_lactamase-like_C"/>
    <property type="match status" value="1"/>
</dbReference>
<dbReference type="InterPro" id="IPR048933">
    <property type="entry name" value="B_lactamase-like_C"/>
</dbReference>
<evidence type="ECO:0000313" key="2">
    <source>
        <dbReference type="EMBL" id="KGD59851.1"/>
    </source>
</evidence>
<dbReference type="InterPro" id="IPR050662">
    <property type="entry name" value="Sec-metab_biosynth-thioest"/>
</dbReference>
<evidence type="ECO:0000313" key="3">
    <source>
        <dbReference type="Proteomes" id="UP000029443"/>
    </source>
</evidence>
<dbReference type="Proteomes" id="UP000029443">
    <property type="component" value="Unassembled WGS sequence"/>
</dbReference>
<dbReference type="PANTHER" id="PTHR23131:SF4">
    <property type="entry name" value="METALLO-BETA-LACTAMASE SUPERFAMILY POTEIN"/>
    <property type="match status" value="1"/>
</dbReference>
<dbReference type="RefSeq" id="WP_035250328.1">
    <property type="nucleotide sequence ID" value="NZ_ARXU01000017.1"/>
</dbReference>
<dbReference type="PANTHER" id="PTHR23131">
    <property type="entry name" value="ENDORIBONUCLEASE LACTB2"/>
    <property type="match status" value="1"/>
</dbReference>
<accession>A0ABR4WA35</accession>
<gene>
    <name evidence="2" type="ORF">T9A_03129</name>
</gene>
<dbReference type="SUPFAM" id="SSF56281">
    <property type="entry name" value="Metallo-hydrolase/oxidoreductase"/>
    <property type="match status" value="1"/>
</dbReference>
<reference evidence="2 3" key="1">
    <citation type="submission" date="2012-09" db="EMBL/GenBank/DDBJ databases">
        <title>Genome Sequence of alkane-degrading Bacterium Alcanivorax jadensis T9.</title>
        <authorList>
            <person name="Lai Q."/>
            <person name="Shao Z."/>
        </authorList>
    </citation>
    <scope>NUCLEOTIDE SEQUENCE [LARGE SCALE GENOMIC DNA]</scope>
    <source>
        <strain evidence="2 3">T9</strain>
    </source>
</reference>
<feature type="domain" description="Metallo-beta-lactamase" evidence="1">
    <location>
        <begin position="36"/>
        <end position="253"/>
    </location>
</feature>
<dbReference type="EMBL" id="ARXU01000017">
    <property type="protein sequence ID" value="KGD59851.1"/>
    <property type="molecule type" value="Genomic_DNA"/>
</dbReference>
<organism evidence="2 3">
    <name type="scientific">Alcanivorax jadensis T9</name>
    <dbReference type="NCBI Taxonomy" id="1177181"/>
    <lineage>
        <taxon>Bacteria</taxon>
        <taxon>Pseudomonadati</taxon>
        <taxon>Pseudomonadota</taxon>
        <taxon>Gammaproteobacteria</taxon>
        <taxon>Oceanospirillales</taxon>
        <taxon>Alcanivoracaceae</taxon>
        <taxon>Alcanivorax</taxon>
    </lineage>
</organism>
<protein>
    <recommendedName>
        <fullName evidence="1">Metallo-beta-lactamase domain-containing protein</fullName>
    </recommendedName>
</protein>
<proteinExistence type="predicted"/>
<comment type="caution">
    <text evidence="2">The sequence shown here is derived from an EMBL/GenBank/DDBJ whole genome shotgun (WGS) entry which is preliminary data.</text>
</comment>
<keyword evidence="3" id="KW-1185">Reference proteome</keyword>
<dbReference type="InterPro" id="IPR001279">
    <property type="entry name" value="Metallo-B-lactamas"/>
</dbReference>
<sequence length="339" mass="38333">MSLHYPFTDLPPAGQRFKVADGVYWLRFPLPFALDHINLWLLEDNHGWVIVDTGLGVRRSRDIWQQLLAEQLDGKPVTRIIVTHYHPDHLGMAGWLQQHCQAPVIMSRGEWQLASHICDASDEQTIQRFKHFLGSHGLQGDNLDKVAGKGNGFRRVVMPMPTDPQFVGAGDSLTINGQHWQIHIGRGHAPEHLCLYRNDDRLLISGDQVLPTISSNLMVRPTEPEANPVVAFVDSLKAIRDALPQDTLVLPAHGLPFRGLHHRINALVAHHDQQLDQVQAACRHHPHNAHDILPVMFNRELDVQQLMFAMGESIAHLNCLVEQGRVQREDRDGIWHFAA</sequence>
<evidence type="ECO:0000259" key="1">
    <source>
        <dbReference type="SMART" id="SM00849"/>
    </source>
</evidence>
<dbReference type="Pfam" id="PF00753">
    <property type="entry name" value="Lactamase_B"/>
    <property type="match status" value="1"/>
</dbReference>
<dbReference type="InterPro" id="IPR036866">
    <property type="entry name" value="RibonucZ/Hydroxyglut_hydro"/>
</dbReference>
<name>A0ABR4WA35_9GAMM</name>
<dbReference type="SMART" id="SM00849">
    <property type="entry name" value="Lactamase_B"/>
    <property type="match status" value="1"/>
</dbReference>
<dbReference type="Gene3D" id="3.60.15.10">
    <property type="entry name" value="Ribonuclease Z/Hydroxyacylglutathione hydrolase-like"/>
    <property type="match status" value="1"/>
</dbReference>
<dbReference type="InterPro" id="IPR036388">
    <property type="entry name" value="WH-like_DNA-bd_sf"/>
</dbReference>